<name>R9S8I1_9CAUD</name>
<accession>R9S8I1</accession>
<organism evidence="1 2">
    <name type="scientific">Prochlorococcus phage P-SSM5</name>
    <dbReference type="NCBI Taxonomy" id="536454"/>
    <lineage>
        <taxon>Viruses</taxon>
        <taxon>Duplodnaviria</taxon>
        <taxon>Heunggongvirae</taxon>
        <taxon>Uroviricota</taxon>
        <taxon>Caudoviricetes</taxon>
        <taxon>Pantevenvirales</taxon>
        <taxon>Kyanoviridae</taxon>
        <taxon>Salacisavirus</taxon>
        <taxon>Salacisavirus pssm2</taxon>
    </lineage>
</organism>
<gene>
    <name evidence="1" type="ORF">PRTG_00238</name>
</gene>
<evidence type="ECO:0000313" key="2">
    <source>
        <dbReference type="Proteomes" id="UP000240482"/>
    </source>
</evidence>
<reference evidence="1 2" key="1">
    <citation type="submission" date="2010-10" db="EMBL/GenBank/DDBJ databases">
        <title>The Genome Sequence of Prochlorococcus phage P-SSM5.</title>
        <authorList>
            <consortium name="The Broad Institute Genome Sequencing Platform"/>
            <person name="Henn M.R."/>
            <person name="Sullivan M.S."/>
            <person name="Osburne M.S."/>
            <person name="Levin J."/>
            <person name="Malboeuf C."/>
            <person name="Casali M."/>
            <person name="Russ C."/>
            <person name="Lennon N."/>
            <person name="Chapman S.B."/>
            <person name="Erlich R."/>
            <person name="Young S.K."/>
            <person name="Yandava C."/>
            <person name="Zeng Q."/>
            <person name="Alvarado L."/>
            <person name="Anderson S."/>
            <person name="Berlin A."/>
            <person name="Chen Z."/>
            <person name="Freedman E."/>
            <person name="Gellesch M."/>
            <person name="Goldberg J."/>
            <person name="Green L."/>
            <person name="Griggs A."/>
            <person name="Gujja S."/>
            <person name="Heilman E.R."/>
            <person name="Heiman D."/>
            <person name="Hollinger A."/>
            <person name="Howarth C."/>
            <person name="Larson L."/>
            <person name="Mehta T."/>
            <person name="Pearson M."/>
            <person name="Roberts A."/>
            <person name="Ryan E."/>
            <person name="Saif S."/>
            <person name="Shea T."/>
            <person name="Shenoy N."/>
            <person name="Sisk P."/>
            <person name="Stolte C."/>
            <person name="Sykes S."/>
            <person name="White J."/>
            <person name="Yu Q."/>
            <person name="Coleman M.L."/>
            <person name="Huang K.H."/>
            <person name="Weigele P.R."/>
            <person name="DeFrancesco A.S."/>
            <person name="Kern S.E."/>
            <person name="Thompson L.R."/>
            <person name="Fu R."/>
            <person name="Hombeck B."/>
            <person name="Chisholm S.W."/>
            <person name="Haas B."/>
            <person name="Nusbaum C."/>
            <person name="Birren B."/>
        </authorList>
    </citation>
    <scope>NUCLEOTIDE SEQUENCE [LARGE SCALE GENOMIC DNA]</scope>
    <source>
        <strain evidence="1 2">P-SSM5</strain>
    </source>
</reference>
<sequence>MKTFKQFQEAALAIPAAGFISKFLPAAAATIGAAGTIMQIKDRAGGNRKKLRVELEDNHLKLNKTI</sequence>
<protein>
    <submittedName>
        <fullName evidence="1">Uncharacterized protein</fullName>
    </submittedName>
</protein>
<evidence type="ECO:0000313" key="1">
    <source>
        <dbReference type="EMBL" id="AGN12391.1"/>
    </source>
</evidence>
<proteinExistence type="predicted"/>
<dbReference type="EMBL" id="HQ632825">
    <property type="protein sequence ID" value="AGN12391.1"/>
    <property type="molecule type" value="Genomic_DNA"/>
</dbReference>
<dbReference type="Proteomes" id="UP000240482">
    <property type="component" value="Segment"/>
</dbReference>